<name>A0A3N4M0J1_9PEZI</name>
<dbReference type="Pfam" id="PF10021">
    <property type="entry name" value="PARG_cat_microb"/>
    <property type="match status" value="1"/>
</dbReference>
<sequence length="259" mass="28732">MQPTVQGSKSKYMGDDEDESYVYGTRIEVVNADAFEQAIALMEGLGTNDPYVAVLNLGNPRQPGGGWLGGSQAQEEFLCFRSSLSTALKTTYYPIATASGIYPPAVAIMRSSYETNHQWIENPIDYKILSVLTVAATNNPKVCRKPNIAGDLYKPTGNYYADPAQAELLCEKIRIVLRMAAYHGHSRIVLGALGCGVFNNPKERVAELFFHVFMEKEFTGVWWEHIVFAIKENPVVPPTNGFGDSNFDVFFRKLNGMVV</sequence>
<dbReference type="PANTHER" id="PTHR35596:SF1">
    <property type="entry name" value="MICROBIAL-TYPE PARG CATALYTIC DOMAIN-CONTAINING PROTEIN"/>
    <property type="match status" value="1"/>
</dbReference>
<dbReference type="Proteomes" id="UP000267821">
    <property type="component" value="Unassembled WGS sequence"/>
</dbReference>
<gene>
    <name evidence="2" type="ORF">L211DRAFT_825021</name>
</gene>
<dbReference type="STRING" id="1051890.A0A3N4M0J1"/>
<dbReference type="InterPro" id="IPR043472">
    <property type="entry name" value="Macro_dom-like"/>
</dbReference>
<feature type="domain" description="Microbial-type PARG catalytic" evidence="1">
    <location>
        <begin position="22"/>
        <end position="110"/>
    </location>
</feature>
<protein>
    <recommendedName>
        <fullName evidence="1">Microbial-type PARG catalytic domain-containing protein</fullName>
    </recommendedName>
</protein>
<dbReference type="NCBIfam" id="TIGR02452">
    <property type="entry name" value="TIGR02452 family protein"/>
    <property type="match status" value="1"/>
</dbReference>
<accession>A0A3N4M0J1</accession>
<dbReference type="EMBL" id="ML121544">
    <property type="protein sequence ID" value="RPB23845.1"/>
    <property type="molecule type" value="Genomic_DNA"/>
</dbReference>
<evidence type="ECO:0000259" key="1">
    <source>
        <dbReference type="Pfam" id="PF10021"/>
    </source>
</evidence>
<dbReference type="PANTHER" id="PTHR35596">
    <property type="entry name" value="DUF2263 DOMAIN-CONTAINING PROTEIN"/>
    <property type="match status" value="1"/>
</dbReference>
<keyword evidence="3" id="KW-1185">Reference proteome</keyword>
<reference evidence="2 3" key="1">
    <citation type="journal article" date="2018" name="Nat. Ecol. Evol.">
        <title>Pezizomycetes genomes reveal the molecular basis of ectomycorrhizal truffle lifestyle.</title>
        <authorList>
            <person name="Murat C."/>
            <person name="Payen T."/>
            <person name="Noel B."/>
            <person name="Kuo A."/>
            <person name="Morin E."/>
            <person name="Chen J."/>
            <person name="Kohler A."/>
            <person name="Krizsan K."/>
            <person name="Balestrini R."/>
            <person name="Da Silva C."/>
            <person name="Montanini B."/>
            <person name="Hainaut M."/>
            <person name="Levati E."/>
            <person name="Barry K.W."/>
            <person name="Belfiori B."/>
            <person name="Cichocki N."/>
            <person name="Clum A."/>
            <person name="Dockter R.B."/>
            <person name="Fauchery L."/>
            <person name="Guy J."/>
            <person name="Iotti M."/>
            <person name="Le Tacon F."/>
            <person name="Lindquist E.A."/>
            <person name="Lipzen A."/>
            <person name="Malagnac F."/>
            <person name="Mello A."/>
            <person name="Molinier V."/>
            <person name="Miyauchi S."/>
            <person name="Poulain J."/>
            <person name="Riccioni C."/>
            <person name="Rubini A."/>
            <person name="Sitrit Y."/>
            <person name="Splivallo R."/>
            <person name="Traeger S."/>
            <person name="Wang M."/>
            <person name="Zifcakova L."/>
            <person name="Wipf D."/>
            <person name="Zambonelli A."/>
            <person name="Paolocci F."/>
            <person name="Nowrousian M."/>
            <person name="Ottonello S."/>
            <person name="Baldrian P."/>
            <person name="Spatafora J.W."/>
            <person name="Henrissat B."/>
            <person name="Nagy L.G."/>
            <person name="Aury J.M."/>
            <person name="Wincker P."/>
            <person name="Grigoriev I.V."/>
            <person name="Bonfante P."/>
            <person name="Martin F.M."/>
        </authorList>
    </citation>
    <scope>NUCLEOTIDE SEQUENCE [LARGE SCALE GENOMIC DNA]</scope>
    <source>
        <strain evidence="2 3">ATCC MYA-4762</strain>
    </source>
</reference>
<dbReference type="SUPFAM" id="SSF52949">
    <property type="entry name" value="Macro domain-like"/>
    <property type="match status" value="1"/>
</dbReference>
<evidence type="ECO:0000313" key="3">
    <source>
        <dbReference type="Proteomes" id="UP000267821"/>
    </source>
</evidence>
<evidence type="ECO:0000313" key="2">
    <source>
        <dbReference type="EMBL" id="RPB23845.1"/>
    </source>
</evidence>
<dbReference type="PIRSF" id="PIRSF014899">
    <property type="entry name" value="UCP014899"/>
    <property type="match status" value="1"/>
</dbReference>
<dbReference type="InterPro" id="IPR012664">
    <property type="entry name" value="CHP02452"/>
</dbReference>
<dbReference type="InterPro" id="IPR019261">
    <property type="entry name" value="PARG_cat_microbial"/>
</dbReference>
<proteinExistence type="predicted"/>
<dbReference type="OrthoDB" id="9985428at2759"/>
<dbReference type="InParanoid" id="A0A3N4M0J1"/>
<organism evidence="2 3">
    <name type="scientific">Terfezia boudieri ATCC MYA-4762</name>
    <dbReference type="NCBI Taxonomy" id="1051890"/>
    <lineage>
        <taxon>Eukaryota</taxon>
        <taxon>Fungi</taxon>
        <taxon>Dikarya</taxon>
        <taxon>Ascomycota</taxon>
        <taxon>Pezizomycotina</taxon>
        <taxon>Pezizomycetes</taxon>
        <taxon>Pezizales</taxon>
        <taxon>Pezizaceae</taxon>
        <taxon>Terfezia</taxon>
    </lineage>
</organism>
<dbReference type="Gene3D" id="3.40.220.10">
    <property type="entry name" value="Leucine Aminopeptidase, subunit E, domain 1"/>
    <property type="match status" value="1"/>
</dbReference>
<dbReference type="AlphaFoldDB" id="A0A3N4M0J1"/>